<accession>A0A1V3FIU2</accession>
<sequence length="102" mass="11671">MMIEICVYGADMICASCVGAPSSKDTYEWLQAAVSRKYPNHSFQFVYVDIFSPPEDDEKRQFAQKIIDEDLFYPVVVINGEIVDEGNPKLKNIYEAIEKRAK</sequence>
<dbReference type="EMBL" id="MQAD01000020">
    <property type="protein sequence ID" value="OOE01526.1"/>
    <property type="molecule type" value="Genomic_DNA"/>
</dbReference>
<gene>
    <name evidence="1" type="ORF">BO219_11235</name>
</gene>
<dbReference type="Gene3D" id="3.40.30.30">
    <property type="entry name" value="Hypothetical protein sa0798"/>
    <property type="match status" value="1"/>
</dbReference>
<dbReference type="InterPro" id="IPR009190">
    <property type="entry name" value="DUF1462"/>
</dbReference>
<dbReference type="SUPFAM" id="SSF52833">
    <property type="entry name" value="Thioredoxin-like"/>
    <property type="match status" value="1"/>
</dbReference>
<comment type="caution">
    <text evidence="1">The sequence shown here is derived from an EMBL/GenBank/DDBJ whole genome shotgun (WGS) entry which is preliminary data.</text>
</comment>
<dbReference type="PIRSF" id="PIRSF010603">
    <property type="entry name" value="UCP010603"/>
    <property type="match status" value="1"/>
</dbReference>
<dbReference type="Pfam" id="PF07315">
    <property type="entry name" value="DUF1462"/>
    <property type="match status" value="1"/>
</dbReference>
<proteinExistence type="predicted"/>
<organism evidence="1 2">
    <name type="scientific">Anoxybacillus kestanbolensis</name>
    <dbReference type="NCBI Taxonomy" id="227476"/>
    <lineage>
        <taxon>Bacteria</taxon>
        <taxon>Bacillati</taxon>
        <taxon>Bacillota</taxon>
        <taxon>Bacilli</taxon>
        <taxon>Bacillales</taxon>
        <taxon>Anoxybacillaceae</taxon>
        <taxon>Anoxybacillus</taxon>
    </lineage>
</organism>
<dbReference type="InterPro" id="IPR038218">
    <property type="entry name" value="YuzD-like_sp"/>
</dbReference>
<name>A0A1V3FIU2_9BACL</name>
<dbReference type="Proteomes" id="UP000188458">
    <property type="component" value="Unassembled WGS sequence"/>
</dbReference>
<protein>
    <submittedName>
        <fullName evidence="1">Disulfide oxidoreductase</fullName>
    </submittedName>
</protein>
<evidence type="ECO:0000313" key="1">
    <source>
        <dbReference type="EMBL" id="OOE01526.1"/>
    </source>
</evidence>
<dbReference type="AlphaFoldDB" id="A0A1V3FIU2"/>
<dbReference type="InterPro" id="IPR036249">
    <property type="entry name" value="Thioredoxin-like_sf"/>
</dbReference>
<evidence type="ECO:0000313" key="2">
    <source>
        <dbReference type="Proteomes" id="UP000188458"/>
    </source>
</evidence>
<reference evidence="2" key="1">
    <citation type="submission" date="2016-11" db="EMBL/GenBank/DDBJ databases">
        <title>Draft genome sequence of Anoxybacillus sp. strain 103 isolated from the Qarvajar hot spring in Nagorno-Karabach.</title>
        <authorList>
            <person name="Hovhannisyan P."/>
            <person name="Panosyan H."/>
            <person name="Birkeland N.-K."/>
        </authorList>
    </citation>
    <scope>NUCLEOTIDE SEQUENCE [LARGE SCALE GENOMIC DNA]</scope>
    <source>
        <strain evidence="2">103</strain>
    </source>
</reference>
<keyword evidence="2" id="KW-1185">Reference proteome</keyword>